<dbReference type="GO" id="GO:0004739">
    <property type="term" value="F:pyruvate dehydrogenase (acetyl-transferring) activity"/>
    <property type="evidence" value="ECO:0007669"/>
    <property type="project" value="TreeGrafter"/>
</dbReference>
<dbReference type="EMBL" id="LUGG01000041">
    <property type="protein sequence ID" value="OBZ65682.1"/>
    <property type="molecule type" value="Genomic_DNA"/>
</dbReference>
<dbReference type="InterPro" id="IPR001017">
    <property type="entry name" value="DH_E1"/>
</dbReference>
<dbReference type="OrthoDB" id="10256198at2759"/>
<evidence type="ECO:0000256" key="2">
    <source>
        <dbReference type="ARBA" id="ARBA00023002"/>
    </source>
</evidence>
<dbReference type="GO" id="GO:0006086">
    <property type="term" value="P:pyruvate decarboxylation to acetyl-CoA"/>
    <property type="evidence" value="ECO:0007669"/>
    <property type="project" value="TreeGrafter"/>
</dbReference>
<evidence type="ECO:0000256" key="3">
    <source>
        <dbReference type="ARBA" id="ARBA00023052"/>
    </source>
</evidence>
<accession>A0A1C7LLQ4</accession>
<name>A0A1C7LLQ4_GRIFR</name>
<reference evidence="5 6" key="1">
    <citation type="submission" date="2016-03" db="EMBL/GenBank/DDBJ databases">
        <title>Whole genome sequencing of Grifola frondosa 9006-11.</title>
        <authorList>
            <person name="Min B."/>
            <person name="Park H."/>
            <person name="Kim J.-G."/>
            <person name="Cho H."/>
            <person name="Oh Y.-L."/>
            <person name="Kong W.-S."/>
            <person name="Choi I.-G."/>
        </authorList>
    </citation>
    <scope>NUCLEOTIDE SEQUENCE [LARGE SCALE GENOMIC DNA]</scope>
    <source>
        <strain evidence="5 6">9006-11</strain>
    </source>
</reference>
<dbReference type="Proteomes" id="UP000092993">
    <property type="component" value="Unassembled WGS sequence"/>
</dbReference>
<proteinExistence type="predicted"/>
<gene>
    <name evidence="5" type="primary">pda1_1</name>
    <name evidence="5" type="ORF">A0H81_14318</name>
</gene>
<evidence type="ECO:0000313" key="5">
    <source>
        <dbReference type="EMBL" id="OBZ65682.1"/>
    </source>
</evidence>
<comment type="cofactor">
    <cofactor evidence="1">
        <name>thiamine diphosphate</name>
        <dbReference type="ChEBI" id="CHEBI:58937"/>
    </cofactor>
</comment>
<dbReference type="InterPro" id="IPR029061">
    <property type="entry name" value="THDP-binding"/>
</dbReference>
<dbReference type="STRING" id="5627.A0A1C7LLQ4"/>
<dbReference type="InterPro" id="IPR050642">
    <property type="entry name" value="PDH_E1_Alpha_Subunit"/>
</dbReference>
<keyword evidence="3" id="KW-0786">Thiamine pyrophosphate</keyword>
<keyword evidence="5" id="KW-0670">Pyruvate</keyword>
<dbReference type="PANTHER" id="PTHR11516:SF60">
    <property type="entry name" value="PYRUVATE DEHYDROGENASE E1 COMPONENT SUBUNIT ALPHA"/>
    <property type="match status" value="1"/>
</dbReference>
<evidence type="ECO:0000313" key="6">
    <source>
        <dbReference type="Proteomes" id="UP000092993"/>
    </source>
</evidence>
<sequence>MASLARIRPCAPRRLPFPARAIQTAADTTQLQQDASHSEPFNVKLHDDSFRGYHTDVPSLEVEVTKDGLLTWYKQMNSMRRMEMAADALYKQKLIRGFCHLAIGQEAISVGIESATTFEDKIISSYRTHPSPSSAVAQSRA</sequence>
<feature type="domain" description="Dehydrogenase E1 component" evidence="4">
    <location>
        <begin position="75"/>
        <end position="130"/>
    </location>
</feature>
<evidence type="ECO:0000259" key="4">
    <source>
        <dbReference type="Pfam" id="PF00676"/>
    </source>
</evidence>
<dbReference type="AlphaFoldDB" id="A0A1C7LLQ4"/>
<dbReference type="SUPFAM" id="SSF52518">
    <property type="entry name" value="Thiamin diphosphate-binding fold (THDP-binding)"/>
    <property type="match status" value="1"/>
</dbReference>
<protein>
    <submittedName>
        <fullName evidence="5">Pyruvate dehydrogenase E1 component subunit alpha, mitochondrial</fullName>
    </submittedName>
</protein>
<dbReference type="PANTHER" id="PTHR11516">
    <property type="entry name" value="PYRUVATE DEHYDROGENASE E1 COMPONENT, ALPHA SUBUNIT BACTERIAL AND ORGANELLAR"/>
    <property type="match status" value="1"/>
</dbReference>
<keyword evidence="2" id="KW-0560">Oxidoreductase</keyword>
<dbReference type="Gene3D" id="3.40.50.970">
    <property type="match status" value="1"/>
</dbReference>
<evidence type="ECO:0000256" key="1">
    <source>
        <dbReference type="ARBA" id="ARBA00001964"/>
    </source>
</evidence>
<comment type="caution">
    <text evidence="5">The sequence shown here is derived from an EMBL/GenBank/DDBJ whole genome shotgun (WGS) entry which is preliminary data.</text>
</comment>
<dbReference type="Pfam" id="PF00676">
    <property type="entry name" value="E1_dh"/>
    <property type="match status" value="1"/>
</dbReference>
<keyword evidence="6" id="KW-1185">Reference proteome</keyword>
<organism evidence="5 6">
    <name type="scientific">Grifola frondosa</name>
    <name type="common">Maitake</name>
    <name type="synonym">Polyporus frondosus</name>
    <dbReference type="NCBI Taxonomy" id="5627"/>
    <lineage>
        <taxon>Eukaryota</taxon>
        <taxon>Fungi</taxon>
        <taxon>Dikarya</taxon>
        <taxon>Basidiomycota</taxon>
        <taxon>Agaricomycotina</taxon>
        <taxon>Agaricomycetes</taxon>
        <taxon>Polyporales</taxon>
        <taxon>Grifolaceae</taxon>
        <taxon>Grifola</taxon>
    </lineage>
</organism>